<dbReference type="Gene3D" id="3.40.50.1820">
    <property type="entry name" value="alpha/beta hydrolase"/>
    <property type="match status" value="1"/>
</dbReference>
<dbReference type="SUPFAM" id="SSF53474">
    <property type="entry name" value="alpha/beta-Hydrolases"/>
    <property type="match status" value="1"/>
</dbReference>
<dbReference type="Pfam" id="PF20434">
    <property type="entry name" value="BD-FAE"/>
    <property type="match status" value="1"/>
</dbReference>
<dbReference type="Proteomes" id="UP000320239">
    <property type="component" value="Unassembled WGS sequence"/>
</dbReference>
<feature type="compositionally biased region" description="Low complexity" evidence="2">
    <location>
        <begin position="45"/>
        <end position="64"/>
    </location>
</feature>
<protein>
    <submittedName>
        <fullName evidence="4">Acetyl esterase/lipase</fullName>
    </submittedName>
</protein>
<dbReference type="RefSeq" id="WP_122976142.1">
    <property type="nucleotide sequence ID" value="NZ_BOMX01000053.1"/>
</dbReference>
<dbReference type="PANTHER" id="PTHR48081">
    <property type="entry name" value="AB HYDROLASE SUPERFAMILY PROTEIN C4A8.06C"/>
    <property type="match status" value="1"/>
</dbReference>
<evidence type="ECO:0000313" key="5">
    <source>
        <dbReference type="Proteomes" id="UP000320239"/>
    </source>
</evidence>
<feature type="domain" description="BD-FAE-like" evidence="3">
    <location>
        <begin position="128"/>
        <end position="336"/>
    </location>
</feature>
<evidence type="ECO:0000256" key="2">
    <source>
        <dbReference type="SAM" id="MobiDB-lite"/>
    </source>
</evidence>
<dbReference type="InterPro" id="IPR050300">
    <property type="entry name" value="GDXG_lipolytic_enzyme"/>
</dbReference>
<sequence length="395" mass="41817">MISHPLSRLPALAAVLVVTLAVVVAAGPPTSAVPGAHHDRPRPPGRSAASRPARALPDAPAQPATSRPARVHRDQPYAPAHPATSRPARAHRDQPYAPAHSATSRPARVHRDLAYAPAQPAGTRGHLLDLYLPAEPATAPRPLLIVMGGSGWFADDGKGYAPALAPHFTAAGHVVAGVSTRSSHQAKFPAQVDDVRAAIRWLRAHATDYGIDPRRMAVLGDSSGGWTALMAGFTGTGVRAVVDLYAPVDFTRMDAHMLPGACDAFNRAFGSTACHADPRSPESALLGCPIRTCPDRVAAADPRRLLTRSAPPVLIIHGTQDALVPLNQSELLFEALAEASVPATLYTVPGAGHSRDIVSPRHRRATVRHTGERMVRDADHPTYGTIEAFLRAAMR</sequence>
<keyword evidence="1" id="KW-0378">Hydrolase</keyword>
<accession>A0A561VQW4</accession>
<reference evidence="4 5" key="1">
    <citation type="submission" date="2019-06" db="EMBL/GenBank/DDBJ databases">
        <title>Sequencing the genomes of 1000 actinobacteria strains.</title>
        <authorList>
            <person name="Klenk H.-P."/>
        </authorList>
    </citation>
    <scope>NUCLEOTIDE SEQUENCE [LARGE SCALE GENOMIC DNA]</scope>
    <source>
        <strain evidence="4 5">DSM 43866</strain>
    </source>
</reference>
<name>A0A561VQW4_ACTTI</name>
<evidence type="ECO:0000256" key="1">
    <source>
        <dbReference type="ARBA" id="ARBA00022801"/>
    </source>
</evidence>
<dbReference type="InterPro" id="IPR029058">
    <property type="entry name" value="AB_hydrolase_fold"/>
</dbReference>
<comment type="caution">
    <text evidence="4">The sequence shown here is derived from an EMBL/GenBank/DDBJ whole genome shotgun (WGS) entry which is preliminary data.</text>
</comment>
<dbReference type="GO" id="GO:0016787">
    <property type="term" value="F:hydrolase activity"/>
    <property type="evidence" value="ECO:0007669"/>
    <property type="project" value="UniProtKB-KW"/>
</dbReference>
<dbReference type="InterPro" id="IPR049492">
    <property type="entry name" value="BD-FAE-like_dom"/>
</dbReference>
<evidence type="ECO:0000259" key="3">
    <source>
        <dbReference type="Pfam" id="PF20434"/>
    </source>
</evidence>
<dbReference type="PANTHER" id="PTHR48081:SF13">
    <property type="entry name" value="ALPHA_BETA HYDROLASE"/>
    <property type="match status" value="1"/>
</dbReference>
<dbReference type="EMBL" id="VIWY01000004">
    <property type="protein sequence ID" value="TWG14009.1"/>
    <property type="molecule type" value="Genomic_DNA"/>
</dbReference>
<feature type="region of interest" description="Disordered" evidence="2">
    <location>
        <begin position="28"/>
        <end position="107"/>
    </location>
</feature>
<gene>
    <name evidence="4" type="ORF">FHX34_104302</name>
</gene>
<proteinExistence type="predicted"/>
<dbReference type="OrthoDB" id="9803828at2"/>
<evidence type="ECO:0000313" key="4">
    <source>
        <dbReference type="EMBL" id="TWG14009.1"/>
    </source>
</evidence>
<organism evidence="4 5">
    <name type="scientific">Actinoplanes teichomyceticus</name>
    <dbReference type="NCBI Taxonomy" id="1867"/>
    <lineage>
        <taxon>Bacteria</taxon>
        <taxon>Bacillati</taxon>
        <taxon>Actinomycetota</taxon>
        <taxon>Actinomycetes</taxon>
        <taxon>Micromonosporales</taxon>
        <taxon>Micromonosporaceae</taxon>
        <taxon>Actinoplanes</taxon>
    </lineage>
</organism>
<keyword evidence="5" id="KW-1185">Reference proteome</keyword>
<dbReference type="AlphaFoldDB" id="A0A561VQW4"/>